<feature type="transmembrane region" description="Helical" evidence="1">
    <location>
        <begin position="55"/>
        <end position="79"/>
    </location>
</feature>
<dbReference type="EMBL" id="NHYE01005491">
    <property type="protein sequence ID" value="PPQ71709.1"/>
    <property type="molecule type" value="Genomic_DNA"/>
</dbReference>
<dbReference type="InParanoid" id="A0A409VZM7"/>
<evidence type="ECO:0000313" key="4">
    <source>
        <dbReference type="Proteomes" id="UP000284706"/>
    </source>
</evidence>
<feature type="transmembrane region" description="Helical" evidence="1">
    <location>
        <begin position="91"/>
        <end position="114"/>
    </location>
</feature>
<dbReference type="PANTHER" id="PTHR40465">
    <property type="entry name" value="CHROMOSOME 1, WHOLE GENOME SHOTGUN SEQUENCE"/>
    <property type="match status" value="1"/>
</dbReference>
<gene>
    <name evidence="3" type="ORF">CVT26_007626</name>
</gene>
<keyword evidence="1" id="KW-1133">Transmembrane helix</keyword>
<reference evidence="3 4" key="1">
    <citation type="journal article" date="2018" name="Evol. Lett.">
        <title>Horizontal gene cluster transfer increased hallucinogenic mushroom diversity.</title>
        <authorList>
            <person name="Reynolds H.T."/>
            <person name="Vijayakumar V."/>
            <person name="Gluck-Thaler E."/>
            <person name="Korotkin H.B."/>
            <person name="Matheny P.B."/>
            <person name="Slot J.C."/>
        </authorList>
    </citation>
    <scope>NUCLEOTIDE SEQUENCE [LARGE SCALE GENOMIC DNA]</scope>
    <source>
        <strain evidence="3 4">SRW20</strain>
    </source>
</reference>
<feature type="transmembrane region" description="Helical" evidence="1">
    <location>
        <begin position="126"/>
        <end position="149"/>
    </location>
</feature>
<comment type="caution">
    <text evidence="3">The sequence shown here is derived from an EMBL/GenBank/DDBJ whole genome shotgun (WGS) entry which is preliminary data.</text>
</comment>
<dbReference type="STRING" id="231916.A0A409VZM7"/>
<evidence type="ECO:0000313" key="3">
    <source>
        <dbReference type="EMBL" id="PPQ71709.1"/>
    </source>
</evidence>
<feature type="transmembrane region" description="Helical" evidence="1">
    <location>
        <begin position="169"/>
        <end position="189"/>
    </location>
</feature>
<feature type="transmembrane region" description="Helical" evidence="1">
    <location>
        <begin position="20"/>
        <end position="43"/>
    </location>
</feature>
<protein>
    <recommendedName>
        <fullName evidence="2">DUF6534 domain-containing protein</fullName>
    </recommendedName>
</protein>
<dbReference type="Pfam" id="PF20152">
    <property type="entry name" value="DUF6534"/>
    <property type="match status" value="1"/>
</dbReference>
<feature type="transmembrane region" description="Helical" evidence="1">
    <location>
        <begin position="201"/>
        <end position="228"/>
    </location>
</feature>
<sequence>MLTGSATLDPSYPLDNSMGAMMIGVIVSAVLHGITLMQAYVYYTTYRKDVWYLKALVLTTVSFDAIHLALISSAVYHYVITDYHNEDSLRILNWPVLMEALFTGVNAGIVQTFYTFRVWRLSKQNYYLSSVILFLILSTTGCGTAWVVLSMQFKTYQQLLTISPLTITINALSTTVDVLIASSLCIMLHNSRTGFKRSDSIINKLIVFIVNTGVLTTCCAVASLICLVASPHSLIYATFYFCIGRFYTNSFLATLNARRSFSSRIDDSSHAMVSLPTAMTSPQVSTAGKVQNIAIRIDTTKELNDGLERSVRPPNAHNAVSGKEDPIKWNHADC</sequence>
<accession>A0A409VZM7</accession>
<evidence type="ECO:0000256" key="1">
    <source>
        <dbReference type="SAM" id="Phobius"/>
    </source>
</evidence>
<name>A0A409VZM7_9AGAR</name>
<feature type="transmembrane region" description="Helical" evidence="1">
    <location>
        <begin position="234"/>
        <end position="255"/>
    </location>
</feature>
<keyword evidence="1" id="KW-0472">Membrane</keyword>
<dbReference type="PANTHER" id="PTHR40465:SF1">
    <property type="entry name" value="DUF6534 DOMAIN-CONTAINING PROTEIN"/>
    <property type="match status" value="1"/>
</dbReference>
<keyword evidence="4" id="KW-1185">Reference proteome</keyword>
<dbReference type="OrthoDB" id="3263055at2759"/>
<keyword evidence="1" id="KW-0812">Transmembrane</keyword>
<organism evidence="3 4">
    <name type="scientific">Gymnopilus dilepis</name>
    <dbReference type="NCBI Taxonomy" id="231916"/>
    <lineage>
        <taxon>Eukaryota</taxon>
        <taxon>Fungi</taxon>
        <taxon>Dikarya</taxon>
        <taxon>Basidiomycota</taxon>
        <taxon>Agaricomycotina</taxon>
        <taxon>Agaricomycetes</taxon>
        <taxon>Agaricomycetidae</taxon>
        <taxon>Agaricales</taxon>
        <taxon>Agaricineae</taxon>
        <taxon>Hymenogastraceae</taxon>
        <taxon>Gymnopilus</taxon>
    </lineage>
</organism>
<feature type="domain" description="DUF6534" evidence="2">
    <location>
        <begin position="173"/>
        <end position="260"/>
    </location>
</feature>
<dbReference type="InterPro" id="IPR045339">
    <property type="entry name" value="DUF6534"/>
</dbReference>
<proteinExistence type="predicted"/>
<dbReference type="Proteomes" id="UP000284706">
    <property type="component" value="Unassembled WGS sequence"/>
</dbReference>
<dbReference type="AlphaFoldDB" id="A0A409VZM7"/>
<evidence type="ECO:0000259" key="2">
    <source>
        <dbReference type="Pfam" id="PF20152"/>
    </source>
</evidence>